<evidence type="ECO:0000313" key="2">
    <source>
        <dbReference type="EMBL" id="NUZ06797.1"/>
    </source>
</evidence>
<dbReference type="Proteomes" id="UP000529637">
    <property type="component" value="Unassembled WGS sequence"/>
</dbReference>
<reference evidence="2 3" key="1">
    <citation type="submission" date="2020-06" db="EMBL/GenBank/DDBJ databases">
        <title>Schlegella sp. ID0723 isolated from air conditioner.</title>
        <authorList>
            <person name="Kim D.Y."/>
            <person name="Kim D.-U."/>
        </authorList>
    </citation>
    <scope>NUCLEOTIDE SEQUENCE [LARGE SCALE GENOMIC DNA]</scope>
    <source>
        <strain evidence="2 3">ID0723</strain>
    </source>
</reference>
<dbReference type="PROSITE" id="PS51257">
    <property type="entry name" value="PROKAR_LIPOPROTEIN"/>
    <property type="match status" value="1"/>
</dbReference>
<organism evidence="2 3">
    <name type="scientific">Piscinibacter koreensis</name>
    <dbReference type="NCBI Taxonomy" id="2742824"/>
    <lineage>
        <taxon>Bacteria</taxon>
        <taxon>Pseudomonadati</taxon>
        <taxon>Pseudomonadota</taxon>
        <taxon>Betaproteobacteria</taxon>
        <taxon>Burkholderiales</taxon>
        <taxon>Sphaerotilaceae</taxon>
        <taxon>Piscinibacter</taxon>
    </lineage>
</organism>
<dbReference type="AlphaFoldDB" id="A0A7Y6TX70"/>
<feature type="region of interest" description="Disordered" evidence="1">
    <location>
        <begin position="60"/>
        <end position="86"/>
    </location>
</feature>
<protein>
    <submittedName>
        <fullName evidence="2">Uncharacterized protein</fullName>
    </submittedName>
</protein>
<sequence>MNRTIQRARFALAGATVAIVAGCGGGGNDDASTPPQQVPASASASVDGFISYLKSLLGSDADRSEPADVGAFTPPLDETGEPQKVE</sequence>
<gene>
    <name evidence="2" type="ORF">HQN59_13615</name>
</gene>
<proteinExistence type="predicted"/>
<accession>A0A7Y6TX70</accession>
<dbReference type="RefSeq" id="WP_176069658.1">
    <property type="nucleotide sequence ID" value="NZ_JABWMJ010000006.1"/>
</dbReference>
<name>A0A7Y6TX70_9BURK</name>
<comment type="caution">
    <text evidence="2">The sequence shown here is derived from an EMBL/GenBank/DDBJ whole genome shotgun (WGS) entry which is preliminary data.</text>
</comment>
<evidence type="ECO:0000313" key="3">
    <source>
        <dbReference type="Proteomes" id="UP000529637"/>
    </source>
</evidence>
<evidence type="ECO:0000256" key="1">
    <source>
        <dbReference type="SAM" id="MobiDB-lite"/>
    </source>
</evidence>
<dbReference type="EMBL" id="JABWMJ010000006">
    <property type="protein sequence ID" value="NUZ06797.1"/>
    <property type="molecule type" value="Genomic_DNA"/>
</dbReference>
<keyword evidence="3" id="KW-1185">Reference proteome</keyword>